<dbReference type="PROSITE" id="PS50112">
    <property type="entry name" value="PAS"/>
    <property type="match status" value="2"/>
</dbReference>
<dbReference type="InterPro" id="IPR000700">
    <property type="entry name" value="PAS-assoc_C"/>
</dbReference>
<dbReference type="Pfam" id="PF08448">
    <property type="entry name" value="PAS_4"/>
    <property type="match status" value="2"/>
</dbReference>
<gene>
    <name evidence="3" type="ORF">IPL58_14390</name>
</gene>
<accession>A0A9D7PSY1</accession>
<protein>
    <submittedName>
        <fullName evidence="3">PAS domain-containing protein</fullName>
    </submittedName>
</protein>
<organism evidence="3 4">
    <name type="scientific">Candidatus Proximibacter danicus</name>
    <dbReference type="NCBI Taxonomy" id="2954365"/>
    <lineage>
        <taxon>Bacteria</taxon>
        <taxon>Pseudomonadati</taxon>
        <taxon>Pseudomonadota</taxon>
        <taxon>Betaproteobacteria</taxon>
        <taxon>Candidatus Proximibacter</taxon>
    </lineage>
</organism>
<dbReference type="EMBL" id="JADJUC010000027">
    <property type="protein sequence ID" value="MBK8525117.1"/>
    <property type="molecule type" value="Genomic_DNA"/>
</dbReference>
<evidence type="ECO:0000259" key="2">
    <source>
        <dbReference type="PROSITE" id="PS50113"/>
    </source>
</evidence>
<feature type="domain" description="PAC" evidence="2">
    <location>
        <begin position="96"/>
        <end position="148"/>
    </location>
</feature>
<dbReference type="Proteomes" id="UP000886689">
    <property type="component" value="Unassembled WGS sequence"/>
</dbReference>
<feature type="domain" description="PAS" evidence="1">
    <location>
        <begin position="149"/>
        <end position="203"/>
    </location>
</feature>
<dbReference type="NCBIfam" id="TIGR00229">
    <property type="entry name" value="sensory_box"/>
    <property type="match status" value="2"/>
</dbReference>
<dbReference type="Gene3D" id="3.30.450.20">
    <property type="entry name" value="PAS domain"/>
    <property type="match status" value="2"/>
</dbReference>
<dbReference type="PANTHER" id="PTHR44757:SF2">
    <property type="entry name" value="BIOFILM ARCHITECTURE MAINTENANCE PROTEIN MBAA"/>
    <property type="match status" value="1"/>
</dbReference>
<feature type="domain" description="PAS" evidence="1">
    <location>
        <begin position="11"/>
        <end position="85"/>
    </location>
</feature>
<dbReference type="InterPro" id="IPR035965">
    <property type="entry name" value="PAS-like_dom_sf"/>
</dbReference>
<dbReference type="AlphaFoldDB" id="A0A9D7PSY1"/>
<dbReference type="InterPro" id="IPR013656">
    <property type="entry name" value="PAS_4"/>
</dbReference>
<reference evidence="3" key="1">
    <citation type="submission" date="2020-10" db="EMBL/GenBank/DDBJ databases">
        <title>Connecting structure to function with the recovery of over 1000 high-quality activated sludge metagenome-assembled genomes encoding full-length rRNA genes using long-read sequencing.</title>
        <authorList>
            <person name="Singleton C.M."/>
            <person name="Petriglieri F."/>
            <person name="Kristensen J.M."/>
            <person name="Kirkegaard R.H."/>
            <person name="Michaelsen T.Y."/>
            <person name="Andersen M.H."/>
            <person name="Karst S.M."/>
            <person name="Dueholm M.S."/>
            <person name="Nielsen P.H."/>
            <person name="Albertsen M."/>
        </authorList>
    </citation>
    <scope>NUCLEOTIDE SEQUENCE</scope>
    <source>
        <strain evidence="3">Hirt_18-Q3-R61-65_BATAC.395</strain>
    </source>
</reference>
<dbReference type="SUPFAM" id="SSF55785">
    <property type="entry name" value="PYP-like sensor domain (PAS domain)"/>
    <property type="match status" value="2"/>
</dbReference>
<sequence>MIDAALIDAARILDGSPVPTFVIDSSHVVVYWNEALARMSGVAAAEVLGTHHQWRAFYPAHRPVLADLVVDGGARDLLEKLYRGKYRPAAHCPDGWESEDFFPTFGDEGCWLAFSAAPIRNAEGKIVGCVETLQDITERKEAEQSRREAERQLAEIVAGSPVATFVLDIHCRVTHWNRACEALTGVAAAEMMGKSDVWRAFYPFETRRVVLAEMLVRGAGNDEVSERYTGHAQPSALVPGAFEARDFFPTFGEKGKWLHFMAAPLHNMRGKVVGAIETLVDLSATAPAED</sequence>
<dbReference type="PANTHER" id="PTHR44757">
    <property type="entry name" value="DIGUANYLATE CYCLASE DGCP"/>
    <property type="match status" value="1"/>
</dbReference>
<dbReference type="PROSITE" id="PS50113">
    <property type="entry name" value="PAC"/>
    <property type="match status" value="1"/>
</dbReference>
<name>A0A9D7PSY1_9PROT</name>
<comment type="caution">
    <text evidence="3">The sequence shown here is derived from an EMBL/GenBank/DDBJ whole genome shotgun (WGS) entry which is preliminary data.</text>
</comment>
<evidence type="ECO:0000259" key="1">
    <source>
        <dbReference type="PROSITE" id="PS50112"/>
    </source>
</evidence>
<dbReference type="InterPro" id="IPR052155">
    <property type="entry name" value="Biofilm_reg_signaling"/>
</dbReference>
<dbReference type="SMART" id="SM00091">
    <property type="entry name" value="PAS"/>
    <property type="match status" value="2"/>
</dbReference>
<proteinExistence type="predicted"/>
<evidence type="ECO:0000313" key="4">
    <source>
        <dbReference type="Proteomes" id="UP000886689"/>
    </source>
</evidence>
<dbReference type="InterPro" id="IPR000014">
    <property type="entry name" value="PAS"/>
</dbReference>
<dbReference type="CDD" id="cd00130">
    <property type="entry name" value="PAS"/>
    <property type="match status" value="2"/>
</dbReference>
<evidence type="ECO:0000313" key="3">
    <source>
        <dbReference type="EMBL" id="MBK8525117.1"/>
    </source>
</evidence>